<dbReference type="AlphaFoldDB" id="A0AAW1E0T7"/>
<name>A0AAW1E0T7_ZOAVI</name>
<protein>
    <submittedName>
        <fullName evidence="2">Uncharacterized protein</fullName>
    </submittedName>
</protein>
<sequence>MSSNPVLKATATAQSDRAREEKPRRLLLQRSKGERGAGGEGSEVTANQWEQKNGDFVGTKQPDTKAGVCVLRMLPLFVSLKVLKSLLVSSL</sequence>
<keyword evidence="3" id="KW-1185">Reference proteome</keyword>
<evidence type="ECO:0000313" key="2">
    <source>
        <dbReference type="EMBL" id="KAK9516231.1"/>
    </source>
</evidence>
<gene>
    <name evidence="2" type="ORF">VZT92_024174</name>
</gene>
<evidence type="ECO:0000256" key="1">
    <source>
        <dbReference type="SAM" id="MobiDB-lite"/>
    </source>
</evidence>
<reference evidence="2 3" key="1">
    <citation type="journal article" date="2024" name="Genome Biol. Evol.">
        <title>Chromosome-level genome assembly of the viviparous eelpout Zoarces viviparus.</title>
        <authorList>
            <person name="Fuhrmann N."/>
            <person name="Brasseur M.V."/>
            <person name="Bakowski C.E."/>
            <person name="Podsiadlowski L."/>
            <person name="Prost S."/>
            <person name="Krehenwinkel H."/>
            <person name="Mayer C."/>
        </authorList>
    </citation>
    <scope>NUCLEOTIDE SEQUENCE [LARGE SCALE GENOMIC DNA]</scope>
    <source>
        <strain evidence="2">NO-MEL_2022_Ind0_liver</strain>
    </source>
</reference>
<dbReference type="Proteomes" id="UP001488805">
    <property type="component" value="Unassembled WGS sequence"/>
</dbReference>
<feature type="compositionally biased region" description="Polar residues" evidence="1">
    <location>
        <begin position="1"/>
        <end position="15"/>
    </location>
</feature>
<feature type="region of interest" description="Disordered" evidence="1">
    <location>
        <begin position="1"/>
        <end position="58"/>
    </location>
</feature>
<proteinExistence type="predicted"/>
<comment type="caution">
    <text evidence="2">The sequence shown here is derived from an EMBL/GenBank/DDBJ whole genome shotgun (WGS) entry which is preliminary data.</text>
</comment>
<accession>A0AAW1E0T7</accession>
<organism evidence="2 3">
    <name type="scientific">Zoarces viviparus</name>
    <name type="common">Viviparous eelpout</name>
    <name type="synonym">Blennius viviparus</name>
    <dbReference type="NCBI Taxonomy" id="48416"/>
    <lineage>
        <taxon>Eukaryota</taxon>
        <taxon>Metazoa</taxon>
        <taxon>Chordata</taxon>
        <taxon>Craniata</taxon>
        <taxon>Vertebrata</taxon>
        <taxon>Euteleostomi</taxon>
        <taxon>Actinopterygii</taxon>
        <taxon>Neopterygii</taxon>
        <taxon>Teleostei</taxon>
        <taxon>Neoteleostei</taxon>
        <taxon>Acanthomorphata</taxon>
        <taxon>Eupercaria</taxon>
        <taxon>Perciformes</taxon>
        <taxon>Cottioidei</taxon>
        <taxon>Zoarcales</taxon>
        <taxon>Zoarcidae</taxon>
        <taxon>Zoarcinae</taxon>
        <taxon>Zoarces</taxon>
    </lineage>
</organism>
<evidence type="ECO:0000313" key="3">
    <source>
        <dbReference type="Proteomes" id="UP001488805"/>
    </source>
</evidence>
<dbReference type="EMBL" id="JBCEZU010000575">
    <property type="protein sequence ID" value="KAK9516231.1"/>
    <property type="molecule type" value="Genomic_DNA"/>
</dbReference>